<comment type="caution">
    <text evidence="3">The sequence shown here is derived from an EMBL/GenBank/DDBJ whole genome shotgun (WGS) entry which is preliminary data.</text>
</comment>
<feature type="region of interest" description="Disordered" evidence="1">
    <location>
        <begin position="34"/>
        <end position="70"/>
    </location>
</feature>
<feature type="compositionally biased region" description="Polar residues" evidence="1">
    <location>
        <begin position="281"/>
        <end position="300"/>
    </location>
</feature>
<feature type="region of interest" description="Disordered" evidence="1">
    <location>
        <begin position="274"/>
        <end position="300"/>
    </location>
</feature>
<reference evidence="3" key="1">
    <citation type="submission" date="2022-07" db="EMBL/GenBank/DDBJ databases">
        <title>The genome of Lyophyllum shimeji provides insight into the initial evolution of ectomycorrhizal fungal genome.</title>
        <authorList>
            <person name="Kobayashi Y."/>
            <person name="Shibata T."/>
            <person name="Hirakawa H."/>
            <person name="Shigenobu S."/>
            <person name="Nishiyama T."/>
            <person name="Yamada A."/>
            <person name="Hasebe M."/>
            <person name="Kawaguchi M."/>
        </authorList>
    </citation>
    <scope>NUCLEOTIDE SEQUENCE</scope>
    <source>
        <strain evidence="3">AT787</strain>
    </source>
</reference>
<gene>
    <name evidence="3" type="ORF">LshimejAT787_0300790</name>
</gene>
<feature type="region of interest" description="Disordered" evidence="1">
    <location>
        <begin position="110"/>
        <end position="134"/>
    </location>
</feature>
<feature type="compositionally biased region" description="Polar residues" evidence="1">
    <location>
        <begin position="173"/>
        <end position="183"/>
    </location>
</feature>
<sequence>MDDNGRWRKVESYTLYGSTVCLTCQDATATVPSVDDQIQGSGSASTPQSAPSATTTYDIHDDLPPGWKPTTASGGGRTMLILALSLVLAFAICFLIISCIFWRKTKRRKRKPDDVEMKARKRRKGRAADDASESMLALEREVKVKQRIWARATARWKANAKYSARQRRGKRIASTTKIGSPQSCCASLDRIEDAEPAHPTPPSSPREIRRLSLDSVDTGTSGDVSTSAPPPQEETQADVIAPIPSSSASPSPPAYHLRTSIPQIRISRENLAGDTREDRQLTPSHLSPLGSQLASSSNIRQYDLRDTSSDTDFASQRIHAAHVATDDKALLARLADLASAPPDDAHSSQSDSATFHASVPIWQDEELEDFMDPPYNPVNCSLPASRRSSRSSSPPPLFPPPPKGKKAAASFHDYHYSFEDISVEPEPGPSAPPFEEEPSCPIVMPNNLVPSAPPLSDMTVAYCFEAYASAPTSDWEASTPLETSDSGETIAQAQHQGTIPTTGNTDSRPLEPHVDHSIPLVQGPVASDGTPPSYHP</sequence>
<dbReference type="OrthoDB" id="2756128at2759"/>
<feature type="compositionally biased region" description="Low complexity" evidence="1">
    <location>
        <begin position="381"/>
        <end position="392"/>
    </location>
</feature>
<feature type="compositionally biased region" description="Polar residues" evidence="1">
    <location>
        <begin position="472"/>
        <end position="507"/>
    </location>
</feature>
<dbReference type="Proteomes" id="UP001063166">
    <property type="component" value="Unassembled WGS sequence"/>
</dbReference>
<evidence type="ECO:0000256" key="2">
    <source>
        <dbReference type="SAM" id="Phobius"/>
    </source>
</evidence>
<dbReference type="EMBL" id="BRPK01000003">
    <property type="protein sequence ID" value="GLB35791.1"/>
    <property type="molecule type" value="Genomic_DNA"/>
</dbReference>
<feature type="compositionally biased region" description="Low complexity" evidence="1">
    <location>
        <begin position="39"/>
        <end position="56"/>
    </location>
</feature>
<evidence type="ECO:0000256" key="1">
    <source>
        <dbReference type="SAM" id="MobiDB-lite"/>
    </source>
</evidence>
<keyword evidence="2" id="KW-1133">Transmembrane helix</keyword>
<feature type="transmembrane region" description="Helical" evidence="2">
    <location>
        <begin position="79"/>
        <end position="102"/>
    </location>
</feature>
<feature type="compositionally biased region" description="Polar residues" evidence="1">
    <location>
        <begin position="216"/>
        <end position="227"/>
    </location>
</feature>
<dbReference type="AlphaFoldDB" id="A0A9P3PHY0"/>
<accession>A0A9P3PHY0</accession>
<protein>
    <submittedName>
        <fullName evidence="3">Uncharacterized protein</fullName>
    </submittedName>
</protein>
<feature type="region of interest" description="Disordered" evidence="1">
    <location>
        <begin position="160"/>
        <end position="183"/>
    </location>
</feature>
<evidence type="ECO:0000313" key="4">
    <source>
        <dbReference type="Proteomes" id="UP001063166"/>
    </source>
</evidence>
<organism evidence="3 4">
    <name type="scientific">Lyophyllum shimeji</name>
    <name type="common">Hon-shimeji</name>
    <name type="synonym">Tricholoma shimeji</name>
    <dbReference type="NCBI Taxonomy" id="47721"/>
    <lineage>
        <taxon>Eukaryota</taxon>
        <taxon>Fungi</taxon>
        <taxon>Dikarya</taxon>
        <taxon>Basidiomycota</taxon>
        <taxon>Agaricomycotina</taxon>
        <taxon>Agaricomycetes</taxon>
        <taxon>Agaricomycetidae</taxon>
        <taxon>Agaricales</taxon>
        <taxon>Tricholomatineae</taxon>
        <taxon>Lyophyllaceae</taxon>
        <taxon>Lyophyllum</taxon>
    </lineage>
</organism>
<proteinExistence type="predicted"/>
<feature type="compositionally biased region" description="Pro residues" evidence="1">
    <location>
        <begin position="393"/>
        <end position="402"/>
    </location>
</feature>
<feature type="region of interest" description="Disordered" evidence="1">
    <location>
        <begin position="370"/>
        <end position="408"/>
    </location>
</feature>
<evidence type="ECO:0000313" key="3">
    <source>
        <dbReference type="EMBL" id="GLB35791.1"/>
    </source>
</evidence>
<feature type="region of interest" description="Disordered" evidence="1">
    <location>
        <begin position="472"/>
        <end position="536"/>
    </location>
</feature>
<feature type="region of interest" description="Disordered" evidence="1">
    <location>
        <begin position="242"/>
        <end position="262"/>
    </location>
</feature>
<name>A0A9P3PHY0_LYOSH</name>
<keyword evidence="4" id="KW-1185">Reference proteome</keyword>
<keyword evidence="2" id="KW-0812">Transmembrane</keyword>
<feature type="region of interest" description="Disordered" evidence="1">
    <location>
        <begin position="216"/>
        <end position="235"/>
    </location>
</feature>
<keyword evidence="2" id="KW-0472">Membrane</keyword>